<keyword evidence="5" id="KW-1185">Reference proteome</keyword>
<evidence type="ECO:0000256" key="1">
    <source>
        <dbReference type="SAM" id="MobiDB-lite"/>
    </source>
</evidence>
<dbReference type="InterPro" id="IPR008613">
    <property type="entry name" value="Excalibur_Ca-bd_domain"/>
</dbReference>
<feature type="compositionally biased region" description="Basic and acidic residues" evidence="1">
    <location>
        <begin position="206"/>
        <end position="220"/>
    </location>
</feature>
<feature type="region of interest" description="Disordered" evidence="1">
    <location>
        <begin position="274"/>
        <end position="298"/>
    </location>
</feature>
<feature type="compositionally biased region" description="Basic and acidic residues" evidence="1">
    <location>
        <begin position="284"/>
        <end position="298"/>
    </location>
</feature>
<feature type="compositionally biased region" description="Basic and acidic residues" evidence="1">
    <location>
        <begin position="227"/>
        <end position="246"/>
    </location>
</feature>
<protein>
    <recommendedName>
        <fullName evidence="3">Excalibur calcium-binding domain-containing protein</fullName>
    </recommendedName>
</protein>
<evidence type="ECO:0000259" key="3">
    <source>
        <dbReference type="SMART" id="SM00894"/>
    </source>
</evidence>
<name>A0ABQ2M5U6_9MICC</name>
<feature type="transmembrane region" description="Helical" evidence="2">
    <location>
        <begin position="20"/>
        <end position="41"/>
    </location>
</feature>
<keyword evidence="2" id="KW-1133">Transmembrane helix</keyword>
<keyword evidence="2" id="KW-0472">Membrane</keyword>
<gene>
    <name evidence="4" type="ORF">GCM10010977_23970</name>
</gene>
<dbReference type="EMBL" id="BMLQ01000007">
    <property type="protein sequence ID" value="GGO47227.1"/>
    <property type="molecule type" value="Genomic_DNA"/>
</dbReference>
<dbReference type="Proteomes" id="UP000642509">
    <property type="component" value="Unassembled WGS sequence"/>
</dbReference>
<feature type="region of interest" description="Disordered" evidence="1">
    <location>
        <begin position="206"/>
        <end position="259"/>
    </location>
</feature>
<reference evidence="5" key="1">
    <citation type="journal article" date="2019" name="Int. J. Syst. Evol. Microbiol.">
        <title>The Global Catalogue of Microorganisms (GCM) 10K type strain sequencing project: providing services to taxonomists for standard genome sequencing and annotation.</title>
        <authorList>
            <consortium name="The Broad Institute Genomics Platform"/>
            <consortium name="The Broad Institute Genome Sequencing Center for Infectious Disease"/>
            <person name="Wu L."/>
            <person name="Ma J."/>
        </authorList>
    </citation>
    <scope>NUCLEOTIDE SEQUENCE [LARGE SCALE GENOMIC DNA]</scope>
    <source>
        <strain evidence="5">CGMCC 1.7064</strain>
    </source>
</reference>
<keyword evidence="2" id="KW-0812">Transmembrane</keyword>
<evidence type="ECO:0000313" key="5">
    <source>
        <dbReference type="Proteomes" id="UP000642509"/>
    </source>
</evidence>
<sequence length="298" mass="31048">MNTLPGADSAQNASANRRRWLIIGLIALAVLILLLVFAPVVLMLLCIPAFIIALIALIAGGLRWARIRNRRVAGGLVGGTFVLFIIAAVVFSTSLPASTTDPITVSEEPTPTISTEPELASFVGEACDADHLIMTQGADTLYCDDDGQGEFVWFTAADHEAAEVEAQKVAAEQAAAEKEAAEKAAAEKEAADKAAAEEAAQKAAAEKAAADKVAEEKAAADRAAQAESERKAEAEAERQATREREAAPAPAPEPARAPASAYYANCSEARAAGAAPVYRGDPGYSKKLDRDGDGVGCE</sequence>
<dbReference type="RefSeq" id="WP_308421943.1">
    <property type="nucleotide sequence ID" value="NZ_BAAAOU010000002.1"/>
</dbReference>
<proteinExistence type="predicted"/>
<evidence type="ECO:0000256" key="2">
    <source>
        <dbReference type="SAM" id="Phobius"/>
    </source>
</evidence>
<feature type="transmembrane region" description="Helical" evidence="2">
    <location>
        <begin position="47"/>
        <end position="65"/>
    </location>
</feature>
<comment type="caution">
    <text evidence="4">The sequence shown here is derived from an EMBL/GenBank/DDBJ whole genome shotgun (WGS) entry which is preliminary data.</text>
</comment>
<dbReference type="Pfam" id="PF05901">
    <property type="entry name" value="Excalibur"/>
    <property type="match status" value="1"/>
</dbReference>
<feature type="transmembrane region" description="Helical" evidence="2">
    <location>
        <begin position="72"/>
        <end position="91"/>
    </location>
</feature>
<organism evidence="4 5">
    <name type="scientific">Citricoccus zhacaiensis</name>
    <dbReference type="NCBI Taxonomy" id="489142"/>
    <lineage>
        <taxon>Bacteria</taxon>
        <taxon>Bacillati</taxon>
        <taxon>Actinomycetota</taxon>
        <taxon>Actinomycetes</taxon>
        <taxon>Micrococcales</taxon>
        <taxon>Micrococcaceae</taxon>
        <taxon>Citricoccus</taxon>
    </lineage>
</organism>
<dbReference type="SMART" id="SM00894">
    <property type="entry name" value="Excalibur"/>
    <property type="match status" value="1"/>
</dbReference>
<accession>A0ABQ2M5U6</accession>
<feature type="domain" description="Excalibur calcium-binding" evidence="3">
    <location>
        <begin position="262"/>
        <end position="298"/>
    </location>
</feature>
<evidence type="ECO:0000313" key="4">
    <source>
        <dbReference type="EMBL" id="GGO47227.1"/>
    </source>
</evidence>